<organism evidence="5 6">
    <name type="scientific">Microbacterium mangrovi</name>
    <dbReference type="NCBI Taxonomy" id="1348253"/>
    <lineage>
        <taxon>Bacteria</taxon>
        <taxon>Bacillati</taxon>
        <taxon>Actinomycetota</taxon>
        <taxon>Actinomycetes</taxon>
        <taxon>Micrococcales</taxon>
        <taxon>Microbacteriaceae</taxon>
        <taxon>Microbacterium</taxon>
    </lineage>
</organism>
<evidence type="ECO:0000256" key="3">
    <source>
        <dbReference type="ARBA" id="ARBA00023163"/>
    </source>
</evidence>
<keyword evidence="6" id="KW-1185">Reference proteome</keyword>
<dbReference type="GO" id="GO:0003677">
    <property type="term" value="F:DNA binding"/>
    <property type="evidence" value="ECO:0007669"/>
    <property type="project" value="UniProtKB-KW"/>
</dbReference>
<dbReference type="AlphaFoldDB" id="A0A0B2ADT0"/>
<dbReference type="GO" id="GO:0003700">
    <property type="term" value="F:DNA-binding transcription factor activity"/>
    <property type="evidence" value="ECO:0007669"/>
    <property type="project" value="InterPro"/>
</dbReference>
<reference evidence="5 6" key="1">
    <citation type="submission" date="2014-11" db="EMBL/GenBank/DDBJ databases">
        <title>Genome sequence of Microbacterium mangrovi MUSC 115(T).</title>
        <authorList>
            <person name="Lee L.-H."/>
        </authorList>
    </citation>
    <scope>NUCLEOTIDE SEQUENCE [LARGE SCALE GENOMIC DNA]</scope>
    <source>
        <strain evidence="5 6">MUSC 115</strain>
    </source>
</reference>
<accession>A0A0B2ADT0</accession>
<dbReference type="InterPro" id="IPR036390">
    <property type="entry name" value="WH_DNA-bd_sf"/>
</dbReference>
<evidence type="ECO:0000256" key="1">
    <source>
        <dbReference type="ARBA" id="ARBA00023015"/>
    </source>
</evidence>
<proteinExistence type="predicted"/>
<feature type="domain" description="HTH marR-type" evidence="4">
    <location>
        <begin position="20"/>
        <end position="79"/>
    </location>
</feature>
<dbReference type="Pfam" id="PF12802">
    <property type="entry name" value="MarR_2"/>
    <property type="match status" value="1"/>
</dbReference>
<dbReference type="Proteomes" id="UP000031030">
    <property type="component" value="Unassembled WGS sequence"/>
</dbReference>
<dbReference type="InterPro" id="IPR052362">
    <property type="entry name" value="HTH-GbsR_regulator"/>
</dbReference>
<evidence type="ECO:0000313" key="5">
    <source>
        <dbReference type="EMBL" id="KHK99835.1"/>
    </source>
</evidence>
<dbReference type="InterPro" id="IPR000835">
    <property type="entry name" value="HTH_MarR-typ"/>
</dbReference>
<dbReference type="Gene3D" id="1.10.10.10">
    <property type="entry name" value="Winged helix-like DNA-binding domain superfamily/Winged helix DNA-binding domain"/>
    <property type="match status" value="1"/>
</dbReference>
<dbReference type="RefSeq" id="WP_039394120.1">
    <property type="nucleotide sequence ID" value="NZ_JTDK01000001.1"/>
</dbReference>
<keyword evidence="2" id="KW-0238">DNA-binding</keyword>
<keyword evidence="3" id="KW-0804">Transcription</keyword>
<dbReference type="SUPFAM" id="SSF46785">
    <property type="entry name" value="Winged helix' DNA-binding domain"/>
    <property type="match status" value="1"/>
</dbReference>
<dbReference type="STRING" id="1348253.LK09_00370"/>
<comment type="caution">
    <text evidence="5">The sequence shown here is derived from an EMBL/GenBank/DDBJ whole genome shotgun (WGS) entry which is preliminary data.</text>
</comment>
<dbReference type="OrthoDB" id="67158at2"/>
<evidence type="ECO:0000313" key="6">
    <source>
        <dbReference type="Proteomes" id="UP000031030"/>
    </source>
</evidence>
<dbReference type="InterPro" id="IPR036388">
    <property type="entry name" value="WH-like_DNA-bd_sf"/>
</dbReference>
<keyword evidence="1" id="KW-0805">Transcription regulation</keyword>
<dbReference type="PANTHER" id="PTHR38465">
    <property type="entry name" value="HTH-TYPE TRANSCRIPTIONAL REGULATOR MJ1563-RELATED"/>
    <property type="match status" value="1"/>
</dbReference>
<evidence type="ECO:0000259" key="4">
    <source>
        <dbReference type="Pfam" id="PF12802"/>
    </source>
</evidence>
<evidence type="ECO:0000256" key="2">
    <source>
        <dbReference type="ARBA" id="ARBA00023125"/>
    </source>
</evidence>
<name>A0A0B2ADT0_9MICO</name>
<dbReference type="PANTHER" id="PTHR38465:SF2">
    <property type="entry name" value="HTH-TYPE TRANSCRIPTIONAL REGULATOR MMPR5"/>
    <property type="match status" value="1"/>
</dbReference>
<gene>
    <name evidence="5" type="ORF">LK09_00370</name>
</gene>
<sequence>MEHRGIESAEQAAAMMTAAGMPRMPARTLMALIAAPAGGYTAAELADRLGVSAGAVSGAVRYLQDAHFIRRLPTPGHRRDRYDLVVDAFHSVIIGNIPVYLQMADYVDRILAEISDDEVATARASTMSGFLRFMARRMPELVAEWEELRASESADAVE</sequence>
<dbReference type="EMBL" id="JTDK01000001">
    <property type="protein sequence ID" value="KHK99835.1"/>
    <property type="molecule type" value="Genomic_DNA"/>
</dbReference>
<protein>
    <recommendedName>
        <fullName evidence="4">HTH marR-type domain-containing protein</fullName>
    </recommendedName>
</protein>